<dbReference type="OrthoDB" id="9803010at2"/>
<comment type="pathway">
    <text evidence="3">Carbohydrate metabolism; galactose metabolism.</text>
</comment>
<dbReference type="UniPathway" id="UPA00214"/>
<dbReference type="Pfam" id="PF01370">
    <property type="entry name" value="Epimerase"/>
    <property type="match status" value="1"/>
</dbReference>
<dbReference type="EMBL" id="WFLM01000003">
    <property type="protein sequence ID" value="KAB8038659.1"/>
    <property type="molecule type" value="Genomic_DNA"/>
</dbReference>
<dbReference type="GO" id="GO:0006012">
    <property type="term" value="P:galactose metabolic process"/>
    <property type="evidence" value="ECO:0007669"/>
    <property type="project" value="UniProtKB-UniPathway"/>
</dbReference>
<dbReference type="RefSeq" id="WP_153419855.1">
    <property type="nucleotide sequence ID" value="NZ_WFLM01000003.1"/>
</dbReference>
<evidence type="ECO:0000256" key="4">
    <source>
        <dbReference type="ARBA" id="ARBA00007637"/>
    </source>
</evidence>
<protein>
    <recommendedName>
        <fullName evidence="6">UDP-glucose 4-epimerase</fullName>
        <ecNumber evidence="5">5.1.3.2</ecNumber>
    </recommendedName>
    <alternativeName>
        <fullName evidence="10">Galactowaldenase</fullName>
    </alternativeName>
    <alternativeName>
        <fullName evidence="9">UDP-galactose 4-epimerase</fullName>
    </alternativeName>
</protein>
<feature type="domain" description="NAD-dependent epimerase/dehydratase" evidence="11">
    <location>
        <begin position="3"/>
        <end position="248"/>
    </location>
</feature>
<dbReference type="GO" id="GO:0003978">
    <property type="term" value="F:UDP-glucose 4-epimerase activity"/>
    <property type="evidence" value="ECO:0007669"/>
    <property type="project" value="UniProtKB-EC"/>
</dbReference>
<dbReference type="AlphaFoldDB" id="A0A6N6VV93"/>
<dbReference type="InterPro" id="IPR005886">
    <property type="entry name" value="UDP_G4E"/>
</dbReference>
<dbReference type="Proteomes" id="UP000437748">
    <property type="component" value="Unassembled WGS sequence"/>
</dbReference>
<keyword evidence="8 12" id="KW-0413">Isomerase</keyword>
<evidence type="ECO:0000256" key="9">
    <source>
        <dbReference type="ARBA" id="ARBA00031367"/>
    </source>
</evidence>
<dbReference type="EC" id="5.1.3.2" evidence="5"/>
<evidence type="ECO:0000256" key="7">
    <source>
        <dbReference type="ARBA" id="ARBA00023027"/>
    </source>
</evidence>
<name>A0A6N6VV93_9BACT</name>
<evidence type="ECO:0000313" key="12">
    <source>
        <dbReference type="EMBL" id="KAB8038659.1"/>
    </source>
</evidence>
<dbReference type="InterPro" id="IPR001509">
    <property type="entry name" value="Epimerase_deHydtase"/>
</dbReference>
<evidence type="ECO:0000256" key="8">
    <source>
        <dbReference type="ARBA" id="ARBA00023235"/>
    </source>
</evidence>
<gene>
    <name evidence="12" type="primary">galE</name>
    <name evidence="12" type="ORF">GCL60_07290</name>
</gene>
<sequence length="333" mass="37193">MKVLVTGGAGYIGSTICSALEDSGHIPIVLDSLVTGKSEFVKNRYFYQSDISDKETLKKIFQEHPEIKHAIHCAALIIVPESVEKPYEYYRENVSKSNELFRNLILLGCHHIVFSSSASIYDVAPNFMVTEEASLKPGSPYAKTKLMMEMILEDYCQAYSNMKAISLRYFNPIGADPKMRSGSHAKNASHVVAKMVDTAQGKIPEFCITGVNWPTRDGSGIRDYIHVWDLALAHVNAVENFDSIFSNKKEKYLVINLGTGNGVTVKELLKAFENVYGKKLPQKETEPRLGDVAGAYANADKALKYLNWKANFSIEDAIRDALKWSEFQGALFK</sequence>
<accession>A0A6N6VV93</accession>
<evidence type="ECO:0000256" key="3">
    <source>
        <dbReference type="ARBA" id="ARBA00004947"/>
    </source>
</evidence>
<dbReference type="Gene3D" id="3.90.25.10">
    <property type="entry name" value="UDP-galactose 4-epimerase, domain 1"/>
    <property type="match status" value="1"/>
</dbReference>
<evidence type="ECO:0000256" key="6">
    <source>
        <dbReference type="ARBA" id="ARBA00018569"/>
    </source>
</evidence>
<dbReference type="PANTHER" id="PTHR43725">
    <property type="entry name" value="UDP-GLUCOSE 4-EPIMERASE"/>
    <property type="match status" value="1"/>
</dbReference>
<organism evidence="12 13">
    <name type="scientific">Silvanigrella paludirubra</name>
    <dbReference type="NCBI Taxonomy" id="2499159"/>
    <lineage>
        <taxon>Bacteria</taxon>
        <taxon>Pseudomonadati</taxon>
        <taxon>Bdellovibrionota</taxon>
        <taxon>Oligoflexia</taxon>
        <taxon>Silvanigrellales</taxon>
        <taxon>Silvanigrellaceae</taxon>
        <taxon>Silvanigrella</taxon>
    </lineage>
</organism>
<evidence type="ECO:0000259" key="11">
    <source>
        <dbReference type="Pfam" id="PF01370"/>
    </source>
</evidence>
<evidence type="ECO:0000256" key="5">
    <source>
        <dbReference type="ARBA" id="ARBA00013189"/>
    </source>
</evidence>
<dbReference type="NCBIfam" id="TIGR01179">
    <property type="entry name" value="galE"/>
    <property type="match status" value="1"/>
</dbReference>
<keyword evidence="13" id="KW-1185">Reference proteome</keyword>
<comment type="cofactor">
    <cofactor evidence="2">
        <name>NAD(+)</name>
        <dbReference type="ChEBI" id="CHEBI:57540"/>
    </cofactor>
</comment>
<reference evidence="12 13" key="1">
    <citation type="submission" date="2019-10" db="EMBL/GenBank/DDBJ databases">
        <title>New species of Slilvanegrellaceae.</title>
        <authorList>
            <person name="Pitt A."/>
            <person name="Hahn M.W."/>
        </authorList>
    </citation>
    <scope>NUCLEOTIDE SEQUENCE [LARGE SCALE GENOMIC DNA]</scope>
    <source>
        <strain evidence="12 13">SP-Ram-0.45-NSY-1</strain>
    </source>
</reference>
<comment type="caution">
    <text evidence="12">The sequence shown here is derived from an EMBL/GenBank/DDBJ whole genome shotgun (WGS) entry which is preliminary data.</text>
</comment>
<evidence type="ECO:0000256" key="10">
    <source>
        <dbReference type="ARBA" id="ARBA00033067"/>
    </source>
</evidence>
<evidence type="ECO:0000256" key="2">
    <source>
        <dbReference type="ARBA" id="ARBA00001911"/>
    </source>
</evidence>
<proteinExistence type="inferred from homology"/>
<dbReference type="Gene3D" id="3.40.50.720">
    <property type="entry name" value="NAD(P)-binding Rossmann-like Domain"/>
    <property type="match status" value="1"/>
</dbReference>
<comment type="catalytic activity">
    <reaction evidence="1">
        <text>UDP-alpha-D-glucose = UDP-alpha-D-galactose</text>
        <dbReference type="Rhea" id="RHEA:22168"/>
        <dbReference type="ChEBI" id="CHEBI:58885"/>
        <dbReference type="ChEBI" id="CHEBI:66914"/>
        <dbReference type="EC" id="5.1.3.2"/>
    </reaction>
</comment>
<dbReference type="InterPro" id="IPR036291">
    <property type="entry name" value="NAD(P)-bd_dom_sf"/>
</dbReference>
<keyword evidence="7" id="KW-0520">NAD</keyword>
<dbReference type="SUPFAM" id="SSF51735">
    <property type="entry name" value="NAD(P)-binding Rossmann-fold domains"/>
    <property type="match status" value="1"/>
</dbReference>
<comment type="similarity">
    <text evidence="4">Belongs to the NAD(P)-dependent epimerase/dehydratase family.</text>
</comment>
<evidence type="ECO:0000313" key="13">
    <source>
        <dbReference type="Proteomes" id="UP000437748"/>
    </source>
</evidence>
<evidence type="ECO:0000256" key="1">
    <source>
        <dbReference type="ARBA" id="ARBA00000083"/>
    </source>
</evidence>